<sequence length="100" mass="11950">MEQDRLYSRYHKLYEYSINMSLSSLFVNFCSSSVLFTYNTYHNSLQKNNMLYHDGCLKLIKKNVNISKVCTVSFLTFLTSTFVLIPYFKHKKNLYSRYNV</sequence>
<dbReference type="GeneID" id="35382181"/>
<feature type="transmembrane region" description="Helical" evidence="1">
    <location>
        <begin position="66"/>
        <end position="88"/>
    </location>
</feature>
<keyword evidence="1" id="KW-0472">Membrane</keyword>
<evidence type="ECO:0000256" key="1">
    <source>
        <dbReference type="SAM" id="Phobius"/>
    </source>
</evidence>
<accession>A0A2I2L428</accession>
<name>A0A2I2L428_9VIRU</name>
<reference evidence="2" key="1">
    <citation type="submission" date="2017-08" db="EMBL/GenBank/DDBJ databases">
        <authorList>
            <consortium name="Urmite Genomes"/>
        </authorList>
    </citation>
    <scope>NUCLEOTIDE SEQUENCE [LARGE SCALE GENOMIC DNA]</scope>
    <source>
        <strain evidence="2">IHUMI-LCC2</strain>
    </source>
</reference>
<organism evidence="2">
    <name type="scientific">Orpheovirus IHUMI-LCC2</name>
    <dbReference type="NCBI Taxonomy" id="2023057"/>
    <lineage>
        <taxon>Viruses</taxon>
        <taxon>Varidnaviria</taxon>
        <taxon>Bamfordvirae</taxon>
        <taxon>Nucleocytoviricota</taxon>
        <taxon>Megaviricetes</taxon>
        <taxon>Pimascovirales</taxon>
        <taxon>Ocovirineae</taxon>
        <taxon>Orpheoviridae</taxon>
        <taxon>Alphaorpheovirus</taxon>
        <taxon>Alphaorpheovirus massiliense</taxon>
    </lineage>
</organism>
<proteinExistence type="predicted"/>
<keyword evidence="1 2" id="KW-0812">Transmembrane</keyword>
<dbReference type="RefSeq" id="YP_009448604.1">
    <property type="nucleotide sequence ID" value="NC_036594.1"/>
</dbReference>
<dbReference type="KEGG" id="vg:35382181"/>
<evidence type="ECO:0000313" key="3">
    <source>
        <dbReference type="Proteomes" id="UP000236316"/>
    </source>
</evidence>
<dbReference type="Proteomes" id="UP000236316">
    <property type="component" value="Segment"/>
</dbReference>
<protein>
    <submittedName>
        <fullName evidence="2">Transmembrane domain-containing protein</fullName>
    </submittedName>
</protein>
<keyword evidence="1" id="KW-1133">Transmembrane helix</keyword>
<keyword evidence="3" id="KW-1185">Reference proteome</keyword>
<dbReference type="EMBL" id="LT906555">
    <property type="protein sequence ID" value="SNW62302.1"/>
    <property type="molecule type" value="Genomic_DNA"/>
</dbReference>
<gene>
    <name evidence="2" type="ORF">ORPV_398</name>
</gene>
<feature type="transmembrane region" description="Helical" evidence="1">
    <location>
        <begin position="21"/>
        <end position="41"/>
    </location>
</feature>
<evidence type="ECO:0000313" key="2">
    <source>
        <dbReference type="EMBL" id="SNW62302.1"/>
    </source>
</evidence>